<dbReference type="EMBL" id="JABXBU010002228">
    <property type="protein sequence ID" value="KAF8770250.1"/>
    <property type="molecule type" value="Genomic_DNA"/>
</dbReference>
<dbReference type="GO" id="GO:0006581">
    <property type="term" value="P:acetylcholine catabolic process"/>
    <property type="evidence" value="ECO:0007669"/>
    <property type="project" value="TreeGrafter"/>
</dbReference>
<dbReference type="PROSITE" id="PS00122">
    <property type="entry name" value="CARBOXYLESTERASE_B_1"/>
    <property type="match status" value="1"/>
</dbReference>
<keyword evidence="5" id="KW-1015">Disulfide bond</keyword>
<reference evidence="11" key="1">
    <citation type="journal article" date="2020" name="bioRxiv">
        <title>Chromosome-level reference genome of the European wasp spider Argiope bruennichi: a resource for studies on range expansion and evolutionary adaptation.</title>
        <authorList>
            <person name="Sheffer M.M."/>
            <person name="Hoppe A."/>
            <person name="Krehenwinkel H."/>
            <person name="Uhl G."/>
            <person name="Kuss A.W."/>
            <person name="Jensen L."/>
            <person name="Jensen C."/>
            <person name="Gillespie R.G."/>
            <person name="Hoff K.J."/>
            <person name="Prost S."/>
        </authorList>
    </citation>
    <scope>NUCLEOTIDE SEQUENCE</scope>
</reference>
<keyword evidence="2" id="KW-0719">Serine esterase</keyword>
<dbReference type="Pfam" id="PF00135">
    <property type="entry name" value="COesterase"/>
    <property type="match status" value="1"/>
</dbReference>
<evidence type="ECO:0000256" key="7">
    <source>
        <dbReference type="ARBA" id="ARBA00048484"/>
    </source>
</evidence>
<evidence type="ECO:0000313" key="11">
    <source>
        <dbReference type="EMBL" id="KAF8770250.1"/>
    </source>
</evidence>
<evidence type="ECO:0000256" key="9">
    <source>
        <dbReference type="RuleBase" id="RU361235"/>
    </source>
</evidence>
<dbReference type="InterPro" id="IPR029058">
    <property type="entry name" value="AB_hydrolase_fold"/>
</dbReference>
<dbReference type="PANTHER" id="PTHR43918">
    <property type="entry name" value="ACETYLCHOLINESTERASE"/>
    <property type="match status" value="1"/>
</dbReference>
<proteinExistence type="inferred from homology"/>
<dbReference type="Gene3D" id="3.40.50.1820">
    <property type="entry name" value="alpha/beta hydrolase"/>
    <property type="match status" value="1"/>
</dbReference>
<evidence type="ECO:0000256" key="6">
    <source>
        <dbReference type="ARBA" id="ARBA00023180"/>
    </source>
</evidence>
<dbReference type="PANTHER" id="PTHR43918:SF4">
    <property type="entry name" value="CARBOXYLIC ESTER HYDROLASE"/>
    <property type="match status" value="1"/>
</dbReference>
<dbReference type="GO" id="GO:0005886">
    <property type="term" value="C:plasma membrane"/>
    <property type="evidence" value="ECO:0007669"/>
    <property type="project" value="TreeGrafter"/>
</dbReference>
<evidence type="ECO:0000313" key="12">
    <source>
        <dbReference type="Proteomes" id="UP000807504"/>
    </source>
</evidence>
<evidence type="ECO:0000256" key="4">
    <source>
        <dbReference type="ARBA" id="ARBA00022867"/>
    </source>
</evidence>
<dbReference type="InterPro" id="IPR050654">
    <property type="entry name" value="AChE-related_enzymes"/>
</dbReference>
<dbReference type="GO" id="GO:0019695">
    <property type="term" value="P:choline metabolic process"/>
    <property type="evidence" value="ECO:0007669"/>
    <property type="project" value="TreeGrafter"/>
</dbReference>
<comment type="caution">
    <text evidence="11">The sequence shown here is derived from an EMBL/GenBank/DDBJ whole genome shotgun (WGS) entry which is preliminary data.</text>
</comment>
<dbReference type="AlphaFoldDB" id="A0A8T0EC82"/>
<name>A0A8T0EC82_ARGBR</name>
<dbReference type="SUPFAM" id="SSF53474">
    <property type="entry name" value="alpha/beta-Hydrolases"/>
    <property type="match status" value="1"/>
</dbReference>
<keyword evidence="9" id="KW-0732">Signal</keyword>
<accession>A0A8T0EC82</accession>
<sequence length="588" mass="65759">MIGHRVVLFVLCNFIATVVVADRVVMTNNGPVQGITVAKGDLDIEAFLGIPYAEPPVGRLRFLKPVPKTSWNGVFDASKIPPTCVQNVTFNYYFEPNVENMTEDCLYLNLWVPYSKKSSKLKPVIIFIHGGAFNVGSSNLKVYDGTKLAQFGDVIVASMNYRLGSLGFFTAFIDEANGNAGILDQVLAIKWIWENAKSFGGDPNHVVLMGESAGAMTISGHLISPMVKHMVKRAIMQSGAATLPFLLDDNAQLYTVAQRFATLAGCADKKLTIKDDPSLVVQCLKRLPAERLAAVEGLMKSTNPITFYPRVGDEFLPIPTIHELKEGNFKDVELLIGNNKEEGPFFVTVAAPQYFGTYGVNGATGISRRFAHQLIRIMFGYLGQKKEKEIADFYINTVENGTSETYTLAIATALGDFLINCADVFQAEIYSMRNPVYFYKFSRRASASYLAEWMDTTHFDELQFVFGNPVFGNFTPEEEEFSRHVMARWIAFVKTGDPNVPGAIRWPTFKQDDPEYLEIDKEEAVRLRPDNYRCEFWRDRYDADINESVYAKVRRSIVESGGSQATTNIFLKFAALLLVFLQMIIGVI</sequence>
<feature type="active site" description="Charge relay system" evidence="8">
    <location>
        <position position="342"/>
    </location>
</feature>
<feature type="domain" description="Carboxylesterase type B" evidence="10">
    <location>
        <begin position="22"/>
        <end position="537"/>
    </location>
</feature>
<dbReference type="GO" id="GO:0005615">
    <property type="term" value="C:extracellular space"/>
    <property type="evidence" value="ECO:0007669"/>
    <property type="project" value="TreeGrafter"/>
</dbReference>
<dbReference type="FunFam" id="3.40.50.1820:FF:000029">
    <property type="entry name" value="Acetylcholinesterase"/>
    <property type="match status" value="1"/>
</dbReference>
<feature type="chain" id="PRO_5035963353" description="Carboxylic ester hydrolase" evidence="9">
    <location>
        <begin position="22"/>
        <end position="588"/>
    </location>
</feature>
<keyword evidence="3 9" id="KW-0378">Hydrolase</keyword>
<dbReference type="EC" id="3.1.1.-" evidence="9"/>
<keyword evidence="6" id="KW-0325">Glycoprotein</keyword>
<evidence type="ECO:0000256" key="1">
    <source>
        <dbReference type="ARBA" id="ARBA00005964"/>
    </source>
</evidence>
<dbReference type="InterPro" id="IPR019819">
    <property type="entry name" value="Carboxylesterase_B_CS"/>
</dbReference>
<dbReference type="GO" id="GO:0003990">
    <property type="term" value="F:acetylcholinesterase activity"/>
    <property type="evidence" value="ECO:0007669"/>
    <property type="project" value="UniProtKB-EC"/>
</dbReference>
<evidence type="ECO:0000256" key="8">
    <source>
        <dbReference type="PIRSR" id="PIRSR600997-1"/>
    </source>
</evidence>
<dbReference type="Proteomes" id="UP000807504">
    <property type="component" value="Unassembled WGS sequence"/>
</dbReference>
<dbReference type="PRINTS" id="PR00878">
    <property type="entry name" value="CHOLNESTRASE"/>
</dbReference>
<dbReference type="PROSITE" id="PS00941">
    <property type="entry name" value="CARBOXYLESTERASE_B_2"/>
    <property type="match status" value="1"/>
</dbReference>
<evidence type="ECO:0000256" key="5">
    <source>
        <dbReference type="ARBA" id="ARBA00023157"/>
    </source>
</evidence>
<dbReference type="InterPro" id="IPR002018">
    <property type="entry name" value="CarbesteraseB"/>
</dbReference>
<keyword evidence="12" id="KW-1185">Reference proteome</keyword>
<feature type="active site" description="Charge relay system" evidence="8">
    <location>
        <position position="458"/>
    </location>
</feature>
<evidence type="ECO:0000259" key="10">
    <source>
        <dbReference type="Pfam" id="PF00135"/>
    </source>
</evidence>
<dbReference type="InterPro" id="IPR019826">
    <property type="entry name" value="Carboxylesterase_B_AS"/>
</dbReference>
<gene>
    <name evidence="11" type="ORF">HNY73_017806</name>
</gene>
<organism evidence="11 12">
    <name type="scientific">Argiope bruennichi</name>
    <name type="common">Wasp spider</name>
    <name type="synonym">Aranea bruennichi</name>
    <dbReference type="NCBI Taxonomy" id="94029"/>
    <lineage>
        <taxon>Eukaryota</taxon>
        <taxon>Metazoa</taxon>
        <taxon>Ecdysozoa</taxon>
        <taxon>Arthropoda</taxon>
        <taxon>Chelicerata</taxon>
        <taxon>Arachnida</taxon>
        <taxon>Araneae</taxon>
        <taxon>Araneomorphae</taxon>
        <taxon>Entelegynae</taxon>
        <taxon>Araneoidea</taxon>
        <taxon>Araneidae</taxon>
        <taxon>Argiope</taxon>
    </lineage>
</organism>
<evidence type="ECO:0000256" key="3">
    <source>
        <dbReference type="ARBA" id="ARBA00022801"/>
    </source>
</evidence>
<evidence type="ECO:0000256" key="2">
    <source>
        <dbReference type="ARBA" id="ARBA00022487"/>
    </source>
</evidence>
<reference evidence="11" key="2">
    <citation type="submission" date="2020-06" db="EMBL/GenBank/DDBJ databases">
        <authorList>
            <person name="Sheffer M."/>
        </authorList>
    </citation>
    <scope>NUCLEOTIDE SEQUENCE</scope>
</reference>
<keyword evidence="4" id="KW-0531">Neurotransmitter degradation</keyword>
<protein>
    <recommendedName>
        <fullName evidence="9">Carboxylic ester hydrolase</fullName>
        <ecNumber evidence="9">3.1.1.-</ecNumber>
    </recommendedName>
</protein>
<comment type="catalytic activity">
    <reaction evidence="7">
        <text>acetylcholine + H2O = choline + acetate + H(+)</text>
        <dbReference type="Rhea" id="RHEA:17561"/>
        <dbReference type="ChEBI" id="CHEBI:15354"/>
        <dbReference type="ChEBI" id="CHEBI:15355"/>
        <dbReference type="ChEBI" id="CHEBI:15377"/>
        <dbReference type="ChEBI" id="CHEBI:15378"/>
        <dbReference type="ChEBI" id="CHEBI:30089"/>
        <dbReference type="EC" id="3.1.1.7"/>
    </reaction>
</comment>
<feature type="active site" description="Acyl-ester intermediate" evidence="8">
    <location>
        <position position="212"/>
    </location>
</feature>
<dbReference type="InterPro" id="IPR000997">
    <property type="entry name" value="Cholinesterase"/>
</dbReference>
<feature type="signal peptide" evidence="9">
    <location>
        <begin position="1"/>
        <end position="21"/>
    </location>
</feature>
<comment type="similarity">
    <text evidence="1 9">Belongs to the type-B carboxylesterase/lipase family.</text>
</comment>